<feature type="compositionally biased region" description="Low complexity" evidence="2">
    <location>
        <begin position="36"/>
        <end position="60"/>
    </location>
</feature>
<dbReference type="InterPro" id="IPR037516">
    <property type="entry name" value="Tripartite_DENN"/>
</dbReference>
<name>A0A2A9NGC8_9AGAR</name>
<comment type="similarity">
    <text evidence="1">Belongs to the DENND6 family.</text>
</comment>
<accession>A0A2A9NGC8</accession>
<gene>
    <name evidence="4" type="ORF">AMATHDRAFT_69093</name>
</gene>
<dbReference type="OrthoDB" id="10265409at2759"/>
<dbReference type="GO" id="GO:0005085">
    <property type="term" value="F:guanyl-nucleotide exchange factor activity"/>
    <property type="evidence" value="ECO:0007669"/>
    <property type="project" value="InterPro"/>
</dbReference>
<evidence type="ECO:0000256" key="1">
    <source>
        <dbReference type="ARBA" id="ARBA00007159"/>
    </source>
</evidence>
<reference evidence="4 5" key="1">
    <citation type="submission" date="2014-02" db="EMBL/GenBank/DDBJ databases">
        <title>Transposable element dynamics among asymbiotic and ectomycorrhizal Amanita fungi.</title>
        <authorList>
            <consortium name="DOE Joint Genome Institute"/>
            <person name="Hess J."/>
            <person name="Skrede I."/>
            <person name="Wolfe B."/>
            <person name="LaButti K."/>
            <person name="Ohm R.A."/>
            <person name="Grigoriev I.V."/>
            <person name="Pringle A."/>
        </authorList>
    </citation>
    <scope>NUCLEOTIDE SEQUENCE [LARGE SCALE GENOMIC DNA]</scope>
    <source>
        <strain evidence="4 5">SKay4041</strain>
    </source>
</reference>
<dbReference type="Proteomes" id="UP000242287">
    <property type="component" value="Unassembled WGS sequence"/>
</dbReference>
<evidence type="ECO:0000259" key="3">
    <source>
        <dbReference type="PROSITE" id="PS50211"/>
    </source>
</evidence>
<dbReference type="InterPro" id="IPR024224">
    <property type="entry name" value="DENND6"/>
</dbReference>
<organism evidence="4 5">
    <name type="scientific">Amanita thiersii Skay4041</name>
    <dbReference type="NCBI Taxonomy" id="703135"/>
    <lineage>
        <taxon>Eukaryota</taxon>
        <taxon>Fungi</taxon>
        <taxon>Dikarya</taxon>
        <taxon>Basidiomycota</taxon>
        <taxon>Agaricomycotina</taxon>
        <taxon>Agaricomycetes</taxon>
        <taxon>Agaricomycetidae</taxon>
        <taxon>Agaricales</taxon>
        <taxon>Pluteineae</taxon>
        <taxon>Amanitaceae</taxon>
        <taxon>Amanita</taxon>
    </lineage>
</organism>
<feature type="domain" description="UDENN" evidence="3">
    <location>
        <begin position="164"/>
        <end position="612"/>
    </location>
</feature>
<keyword evidence="5" id="KW-1185">Reference proteome</keyword>
<dbReference type="PANTHER" id="PTHR13677">
    <property type="entry name" value="LD41638P"/>
    <property type="match status" value="1"/>
</dbReference>
<dbReference type="PROSITE" id="PS50211">
    <property type="entry name" value="DENN"/>
    <property type="match status" value="1"/>
</dbReference>
<dbReference type="EMBL" id="KZ302160">
    <property type="protein sequence ID" value="PFH46772.1"/>
    <property type="molecule type" value="Genomic_DNA"/>
</dbReference>
<protein>
    <recommendedName>
        <fullName evidence="3">UDENN domain-containing protein</fullName>
    </recommendedName>
</protein>
<sequence length="629" mass="69877">MGRAELKLEEPLEVDIGDYNCDDEDIQYTSYLGIPRPSASTSSFRTFTTSPALSSDDPSPCSSPRPAGSPPVSYNTPIHVPFDKASSGLLSGLFGSPSSPALARLVGANGSANKLGRSSTLSTSATLPRASQSEARLLKHRNKSEVDNLEMDPVVVEKLRRWLLGIAIVEFDLDDGPVIDGVFPPMFLLPSESENIAFSAFPDSSQFEQGTSIHSFRIREQVQQLSTEKRPTTKDGFIYGFSYFIQKKDPSSKRGYRQHSIVLLTQHQYPAFFSCISSIFGPLYEAHGLPMLESACHNISTWRDPTPGQTIEIGFLGTVFQLEIPKAIDEQQLTETSSFNEAYDPRTHILASSPPLIPPPIRLFEPSLAHLWSIWECLVLCEPILVFGSSPAQTSQAVWWLRDLLRPIPLAGDIRPYFTMQDGDHSLLVNKLPPKAGTIIGVTNPFFEKSCSHWPHVLSLGKDMAKIEPATRASPSLGSAVLAGPNSGWTTKTHKRYISKDRVLLKQLELACKGSEQAQIEASLVLRRHFCSRTRDFITPLARYLHTLIPSPAEVISARTQPGDLRMKPFNSVHFMTSLKTHGSTLPFRSSSKRTEFYERWLKTPAFGLWLAQQEQIVHVVLKESMQRA</sequence>
<evidence type="ECO:0000313" key="5">
    <source>
        <dbReference type="Proteomes" id="UP000242287"/>
    </source>
</evidence>
<dbReference type="AlphaFoldDB" id="A0A2A9NGC8"/>
<dbReference type="GO" id="GO:0055037">
    <property type="term" value="C:recycling endosome"/>
    <property type="evidence" value="ECO:0007669"/>
    <property type="project" value="TreeGrafter"/>
</dbReference>
<evidence type="ECO:0000313" key="4">
    <source>
        <dbReference type="EMBL" id="PFH46772.1"/>
    </source>
</evidence>
<evidence type="ECO:0000256" key="2">
    <source>
        <dbReference type="SAM" id="MobiDB-lite"/>
    </source>
</evidence>
<feature type="region of interest" description="Disordered" evidence="2">
    <location>
        <begin position="34"/>
        <end position="74"/>
    </location>
</feature>
<proteinExistence type="inferred from homology"/>
<dbReference type="PANTHER" id="PTHR13677:SF0">
    <property type="entry name" value="LD41638P"/>
    <property type="match status" value="1"/>
</dbReference>